<proteinExistence type="predicted"/>
<dbReference type="Proteomes" id="UP001595886">
    <property type="component" value="Unassembled WGS sequence"/>
</dbReference>
<sequence length="398" mass="42265">MNPFSSLTLAIAAATAAGAAFAAGGVSVQQVPAASRQQRLETAAAAQVRQAQAKTAGLKAMGISLTPGTPQANPYRAYPPSCAADPLPDASGSNGVVLSQDLPLYTKDANGRTTPETVKVTLWRIACSSGNSKTPYNATGQGSNSMTLLRFDRSAANEGATDRIPTMPLVQTQQAGIGYDDAASLVRVAAEPNTVISEAPFDSPIIYSTTYVLENFPFGEDYNHQFNQAFKLLVDPQDTDVANYPTAEFDVPAYAPTQGTYPDANGPLFLDGYAAAQWINLDTDDGLLVQIAEQYDGGGAMTRQLVFDLLVRDLDGNPFWLVGNAVFPLGAKEIEVGAYYLGNGEDKPAWGKATFRLHNCNRLDVTFAPNAGLVAPVPSFEGTRPYTRLFSANGMLCE</sequence>
<organism evidence="2 3">
    <name type="scientific">Dokdonella ginsengisoli</name>
    <dbReference type="NCBI Taxonomy" id="363846"/>
    <lineage>
        <taxon>Bacteria</taxon>
        <taxon>Pseudomonadati</taxon>
        <taxon>Pseudomonadota</taxon>
        <taxon>Gammaproteobacteria</taxon>
        <taxon>Lysobacterales</taxon>
        <taxon>Rhodanobacteraceae</taxon>
        <taxon>Dokdonella</taxon>
    </lineage>
</organism>
<comment type="caution">
    <text evidence="2">The sequence shown here is derived from an EMBL/GenBank/DDBJ whole genome shotgun (WGS) entry which is preliminary data.</text>
</comment>
<evidence type="ECO:0000313" key="2">
    <source>
        <dbReference type="EMBL" id="MFC4820037.1"/>
    </source>
</evidence>
<dbReference type="RefSeq" id="WP_380019857.1">
    <property type="nucleotide sequence ID" value="NZ_JBHSHD010000006.1"/>
</dbReference>
<keyword evidence="3" id="KW-1185">Reference proteome</keyword>
<name>A0ABV9QSJ8_9GAMM</name>
<gene>
    <name evidence="2" type="ORF">ACFO6Q_06870</name>
</gene>
<accession>A0ABV9QSJ8</accession>
<protein>
    <submittedName>
        <fullName evidence="2">Uncharacterized protein</fullName>
    </submittedName>
</protein>
<dbReference type="EMBL" id="JBHSHD010000006">
    <property type="protein sequence ID" value="MFC4820037.1"/>
    <property type="molecule type" value="Genomic_DNA"/>
</dbReference>
<evidence type="ECO:0000256" key="1">
    <source>
        <dbReference type="SAM" id="SignalP"/>
    </source>
</evidence>
<reference evidence="3" key="1">
    <citation type="journal article" date="2019" name="Int. J. Syst. Evol. Microbiol.">
        <title>The Global Catalogue of Microorganisms (GCM) 10K type strain sequencing project: providing services to taxonomists for standard genome sequencing and annotation.</title>
        <authorList>
            <consortium name="The Broad Institute Genomics Platform"/>
            <consortium name="The Broad Institute Genome Sequencing Center for Infectious Disease"/>
            <person name="Wu L."/>
            <person name="Ma J."/>
        </authorList>
    </citation>
    <scope>NUCLEOTIDE SEQUENCE [LARGE SCALE GENOMIC DNA]</scope>
    <source>
        <strain evidence="3">CCUG 30340</strain>
    </source>
</reference>
<keyword evidence="1" id="KW-0732">Signal</keyword>
<evidence type="ECO:0000313" key="3">
    <source>
        <dbReference type="Proteomes" id="UP001595886"/>
    </source>
</evidence>
<feature type="signal peptide" evidence="1">
    <location>
        <begin position="1"/>
        <end position="22"/>
    </location>
</feature>
<feature type="chain" id="PRO_5046280781" evidence="1">
    <location>
        <begin position="23"/>
        <end position="398"/>
    </location>
</feature>